<keyword evidence="6" id="KW-0809">Transit peptide</keyword>
<dbReference type="Gene3D" id="2.102.10.10">
    <property type="entry name" value="Rieske [2Fe-2S] iron-sulphur domain"/>
    <property type="match status" value="1"/>
</dbReference>
<dbReference type="InterPro" id="IPR036922">
    <property type="entry name" value="Rieske_2Fe-2S_sf"/>
</dbReference>
<protein>
    <submittedName>
        <fullName evidence="12">Chlorophyllide a oxygenase</fullName>
    </submittedName>
</protein>
<evidence type="ECO:0000256" key="6">
    <source>
        <dbReference type="ARBA" id="ARBA00022946"/>
    </source>
</evidence>
<dbReference type="OMA" id="SGLEGYW"/>
<dbReference type="STRING" id="105231.A0A1Y1HIU0"/>
<dbReference type="PANTHER" id="PTHR21266">
    <property type="entry name" value="IRON-SULFUR DOMAIN CONTAINING PROTEIN"/>
    <property type="match status" value="1"/>
</dbReference>
<dbReference type="Proteomes" id="UP000054558">
    <property type="component" value="Unassembled WGS sequence"/>
</dbReference>
<keyword evidence="5" id="KW-0479">Metal-binding</keyword>
<organism evidence="12 13">
    <name type="scientific">Klebsormidium nitens</name>
    <name type="common">Green alga</name>
    <name type="synonym">Ulothrix nitens</name>
    <dbReference type="NCBI Taxonomy" id="105231"/>
    <lineage>
        <taxon>Eukaryota</taxon>
        <taxon>Viridiplantae</taxon>
        <taxon>Streptophyta</taxon>
        <taxon>Klebsormidiophyceae</taxon>
        <taxon>Klebsormidiales</taxon>
        <taxon>Klebsormidiaceae</taxon>
        <taxon>Klebsormidium</taxon>
    </lineage>
</organism>
<dbReference type="SUPFAM" id="SSF55961">
    <property type="entry name" value="Bet v1-like"/>
    <property type="match status" value="1"/>
</dbReference>
<dbReference type="Gene3D" id="3.90.380.10">
    <property type="entry name" value="Naphthalene 1,2-dioxygenase Alpha Subunit, Chain A, domain 1"/>
    <property type="match status" value="1"/>
</dbReference>
<evidence type="ECO:0000259" key="11">
    <source>
        <dbReference type="PROSITE" id="PS51296"/>
    </source>
</evidence>
<reference evidence="12 13" key="1">
    <citation type="journal article" date="2014" name="Nat. Commun.">
        <title>Klebsormidium flaccidum genome reveals primary factors for plant terrestrial adaptation.</title>
        <authorList>
            <person name="Hori K."/>
            <person name="Maruyama F."/>
            <person name="Fujisawa T."/>
            <person name="Togashi T."/>
            <person name="Yamamoto N."/>
            <person name="Seo M."/>
            <person name="Sato S."/>
            <person name="Yamada T."/>
            <person name="Mori H."/>
            <person name="Tajima N."/>
            <person name="Moriyama T."/>
            <person name="Ikeuchi M."/>
            <person name="Watanabe M."/>
            <person name="Wada H."/>
            <person name="Kobayashi K."/>
            <person name="Saito M."/>
            <person name="Masuda T."/>
            <person name="Sasaki-Sekimoto Y."/>
            <person name="Mashiguchi K."/>
            <person name="Awai K."/>
            <person name="Shimojima M."/>
            <person name="Masuda S."/>
            <person name="Iwai M."/>
            <person name="Nobusawa T."/>
            <person name="Narise T."/>
            <person name="Kondo S."/>
            <person name="Saito H."/>
            <person name="Sato R."/>
            <person name="Murakawa M."/>
            <person name="Ihara Y."/>
            <person name="Oshima-Yamada Y."/>
            <person name="Ohtaka K."/>
            <person name="Satoh M."/>
            <person name="Sonobe K."/>
            <person name="Ishii M."/>
            <person name="Ohtani R."/>
            <person name="Kanamori-Sato M."/>
            <person name="Honoki R."/>
            <person name="Miyazaki D."/>
            <person name="Mochizuki H."/>
            <person name="Umetsu J."/>
            <person name="Higashi K."/>
            <person name="Shibata D."/>
            <person name="Kamiya Y."/>
            <person name="Sato N."/>
            <person name="Nakamura Y."/>
            <person name="Tabata S."/>
            <person name="Ida S."/>
            <person name="Kurokawa K."/>
            <person name="Ohta H."/>
        </authorList>
    </citation>
    <scope>NUCLEOTIDE SEQUENCE [LARGE SCALE GENOMIC DNA]</scope>
    <source>
        <strain evidence="12 13">NIES-2285</strain>
    </source>
</reference>
<keyword evidence="2" id="KW-0150">Chloroplast</keyword>
<feature type="coiled-coil region" evidence="9">
    <location>
        <begin position="155"/>
        <end position="189"/>
    </location>
</feature>
<dbReference type="SUPFAM" id="SSF50022">
    <property type="entry name" value="ISP domain"/>
    <property type="match status" value="1"/>
</dbReference>
<feature type="domain" description="Rieske" evidence="11">
    <location>
        <begin position="268"/>
        <end position="368"/>
    </location>
</feature>
<dbReference type="GO" id="GO:0005737">
    <property type="term" value="C:cytoplasm"/>
    <property type="evidence" value="ECO:0000318"/>
    <property type="project" value="GO_Central"/>
</dbReference>
<accession>A0A1Y1HIU0</accession>
<dbReference type="PROSITE" id="PS51296">
    <property type="entry name" value="RIESKE"/>
    <property type="match status" value="1"/>
</dbReference>
<gene>
    <name evidence="12" type="ORF">KFL_000030700</name>
</gene>
<sequence>MMVGAAVSVEGLAKGPIGGLHARASCRALTDPSSHGVAVRALVKSVRPVGRKARKQGTVSLGEFAGQRVPLDRESGKRSAVQCVHISPRQSRNGPDDGGWEELFQVPDPREQGGRLKNNWDVVLNDVRYLDWRARQDVYAIKAAHDKVVETLNPVAREHKSVSTLKNQLAALQDELSKAHAQLHVSEARVEHTLSKLTDMEDKLMETLPPQQRSQAQTQELPRTQPEAREIAEEVQQEVARRQRRAGQKSFLDVSGKPKVSPALKNFWYPVAFSENVDSKTMVPIDCFNEPWVIFRDQDGKAGCIRDECAHRACPLSLGALVDGKVQCPYHGWEYTTSGECTHMPSTVQAPTSVRALPCVEQDGMIWIWPGDKVPEATLPDLSPPSGYTIHAQITLEVPVEHGLLVENLLDLAHAPFTHTTTFAKGWPVPNSVKFKTAAAAALSGFWDPYPIDMEFRPPCMVFSTIGLSQPGKLSGTNTKDCPNHLHQLHVCVPSKTGTTRLLYRMSLDFAWWAKYVPFIHKLWEYMANQVLSEDLRLVEGQQDRMIRGANVWNHPVAYDKLGVRYRRWRQQQEDSTSRSEHSQIEDDFD</sequence>
<evidence type="ECO:0000256" key="9">
    <source>
        <dbReference type="SAM" id="Coils"/>
    </source>
</evidence>
<name>A0A1Y1HIU0_KLENI</name>
<dbReference type="AlphaFoldDB" id="A0A1Y1HIU0"/>
<evidence type="ECO:0000256" key="1">
    <source>
        <dbReference type="ARBA" id="ARBA00004229"/>
    </source>
</evidence>
<dbReference type="PANTHER" id="PTHR21266:SF19">
    <property type="entry name" value="CHLOROPHYLLIDE A OXYGENASE, CHLOROPLASTIC"/>
    <property type="match status" value="1"/>
</dbReference>
<comment type="subcellular location">
    <subcellularLocation>
        <location evidence="1">Plastid</location>
        <location evidence="1">Chloroplast</location>
    </subcellularLocation>
</comment>
<proteinExistence type="predicted"/>
<evidence type="ECO:0000313" key="12">
    <source>
        <dbReference type="EMBL" id="GAQ77793.1"/>
    </source>
</evidence>
<evidence type="ECO:0000256" key="5">
    <source>
        <dbReference type="ARBA" id="ARBA00022723"/>
    </source>
</evidence>
<keyword evidence="13" id="KW-1185">Reference proteome</keyword>
<keyword evidence="8" id="KW-0411">Iron-sulfur</keyword>
<dbReference type="GO" id="GO:0046872">
    <property type="term" value="F:metal ion binding"/>
    <property type="evidence" value="ECO:0007669"/>
    <property type="project" value="UniProtKB-KW"/>
</dbReference>
<keyword evidence="3" id="KW-0934">Plastid</keyword>
<keyword evidence="4" id="KW-0001">2Fe-2S</keyword>
<dbReference type="Pfam" id="PF00355">
    <property type="entry name" value="Rieske"/>
    <property type="match status" value="1"/>
</dbReference>
<dbReference type="Pfam" id="PF08417">
    <property type="entry name" value="PaO"/>
    <property type="match status" value="1"/>
</dbReference>
<dbReference type="GO" id="GO:0051537">
    <property type="term" value="F:2 iron, 2 sulfur cluster binding"/>
    <property type="evidence" value="ECO:0007669"/>
    <property type="project" value="UniProtKB-KW"/>
</dbReference>
<dbReference type="InterPro" id="IPR013626">
    <property type="entry name" value="PaO"/>
</dbReference>
<keyword evidence="9" id="KW-0175">Coiled coil</keyword>
<keyword evidence="7" id="KW-0408">Iron</keyword>
<dbReference type="GO" id="GO:0010277">
    <property type="term" value="F:chlorophyllide a oxygenase activity"/>
    <property type="evidence" value="ECO:0007669"/>
    <property type="project" value="InterPro"/>
</dbReference>
<evidence type="ECO:0000256" key="4">
    <source>
        <dbReference type="ARBA" id="ARBA00022714"/>
    </source>
</evidence>
<dbReference type="GO" id="GO:0009507">
    <property type="term" value="C:chloroplast"/>
    <property type="evidence" value="ECO:0007669"/>
    <property type="project" value="UniProtKB-SubCell"/>
</dbReference>
<evidence type="ECO:0000256" key="8">
    <source>
        <dbReference type="ARBA" id="ARBA00023014"/>
    </source>
</evidence>
<evidence type="ECO:0000256" key="2">
    <source>
        <dbReference type="ARBA" id="ARBA00022528"/>
    </source>
</evidence>
<evidence type="ECO:0000256" key="3">
    <source>
        <dbReference type="ARBA" id="ARBA00022640"/>
    </source>
</evidence>
<dbReference type="GO" id="GO:0016491">
    <property type="term" value="F:oxidoreductase activity"/>
    <property type="evidence" value="ECO:0000318"/>
    <property type="project" value="GO_Central"/>
</dbReference>
<dbReference type="EMBL" id="DF236952">
    <property type="protein sequence ID" value="GAQ77793.1"/>
    <property type="molecule type" value="Genomic_DNA"/>
</dbReference>
<evidence type="ECO:0000256" key="10">
    <source>
        <dbReference type="SAM" id="MobiDB-lite"/>
    </source>
</evidence>
<feature type="compositionally biased region" description="Polar residues" evidence="10">
    <location>
        <begin position="209"/>
        <end position="222"/>
    </location>
</feature>
<evidence type="ECO:0000256" key="7">
    <source>
        <dbReference type="ARBA" id="ARBA00023004"/>
    </source>
</evidence>
<dbReference type="OrthoDB" id="426882at2759"/>
<feature type="region of interest" description="Disordered" evidence="10">
    <location>
        <begin position="208"/>
        <end position="227"/>
    </location>
</feature>
<dbReference type="InterPro" id="IPR050584">
    <property type="entry name" value="Cholesterol_7-desaturase"/>
</dbReference>
<evidence type="ECO:0000313" key="13">
    <source>
        <dbReference type="Proteomes" id="UP000054558"/>
    </source>
</evidence>
<dbReference type="InterPro" id="IPR017941">
    <property type="entry name" value="Rieske_2Fe-2S"/>
</dbReference>